<dbReference type="Proteomes" id="UP000249340">
    <property type="component" value="Chromosome"/>
</dbReference>
<name>A0A345T6E5_9ACTN</name>
<protein>
    <submittedName>
        <fullName evidence="2">ROK family transcriptional regulator</fullName>
    </submittedName>
</protein>
<evidence type="ECO:0000313" key="3">
    <source>
        <dbReference type="Proteomes" id="UP000249340"/>
    </source>
</evidence>
<dbReference type="InterPro" id="IPR036390">
    <property type="entry name" value="WH_DNA-bd_sf"/>
</dbReference>
<dbReference type="SUPFAM" id="SSF53067">
    <property type="entry name" value="Actin-like ATPase domain"/>
    <property type="match status" value="1"/>
</dbReference>
<dbReference type="RefSeq" id="WP_111492936.1">
    <property type="nucleotide sequence ID" value="NZ_CP031264.1"/>
</dbReference>
<dbReference type="EMBL" id="CP031264">
    <property type="protein sequence ID" value="AXI81550.1"/>
    <property type="molecule type" value="Genomic_DNA"/>
</dbReference>
<evidence type="ECO:0000313" key="2">
    <source>
        <dbReference type="EMBL" id="AXI81550.1"/>
    </source>
</evidence>
<dbReference type="CDD" id="cd24076">
    <property type="entry name" value="ASKHA_ATPase_ROK_BsXylR-like"/>
    <property type="match status" value="1"/>
</dbReference>
<dbReference type="Gene3D" id="1.10.10.10">
    <property type="entry name" value="Winged helix-like DNA-binding domain superfamily/Winged helix DNA-binding domain"/>
    <property type="match status" value="1"/>
</dbReference>
<dbReference type="InterPro" id="IPR036388">
    <property type="entry name" value="WH-like_DNA-bd_sf"/>
</dbReference>
<dbReference type="PANTHER" id="PTHR18964:SF149">
    <property type="entry name" value="BIFUNCTIONAL UDP-N-ACETYLGLUCOSAMINE 2-EPIMERASE_N-ACETYLMANNOSAMINE KINASE"/>
    <property type="match status" value="1"/>
</dbReference>
<proteinExistence type="inferred from homology"/>
<dbReference type="InterPro" id="IPR043129">
    <property type="entry name" value="ATPase_NBD"/>
</dbReference>
<comment type="similarity">
    <text evidence="1">Belongs to the ROK (NagC/XylR) family.</text>
</comment>
<gene>
    <name evidence="2" type="ORF">C7M71_020465</name>
</gene>
<dbReference type="Gene3D" id="3.30.420.40">
    <property type="match status" value="2"/>
</dbReference>
<dbReference type="KEGG" id="stri:C7M71_020465"/>
<organism evidence="2 3">
    <name type="scientific">Peterkaempfera bronchialis</name>
    <dbReference type="NCBI Taxonomy" id="2126346"/>
    <lineage>
        <taxon>Bacteria</taxon>
        <taxon>Bacillati</taxon>
        <taxon>Actinomycetota</taxon>
        <taxon>Actinomycetes</taxon>
        <taxon>Kitasatosporales</taxon>
        <taxon>Streptomycetaceae</taxon>
        <taxon>Peterkaempfera</taxon>
    </lineage>
</organism>
<evidence type="ECO:0000256" key="1">
    <source>
        <dbReference type="ARBA" id="ARBA00006479"/>
    </source>
</evidence>
<dbReference type="AlphaFoldDB" id="A0A345T6E5"/>
<dbReference type="Pfam" id="PF00480">
    <property type="entry name" value="ROK"/>
    <property type="match status" value="1"/>
</dbReference>
<dbReference type="PANTHER" id="PTHR18964">
    <property type="entry name" value="ROK (REPRESSOR, ORF, KINASE) FAMILY"/>
    <property type="match status" value="1"/>
</dbReference>
<sequence>MRRQNLALVLQEVAAGAPLSRAEVAAASGLTRAAVSSLVEELIGAGLLAELGPAPSGRVGRPGTALTLNPQGPAGLGAEIGVEHLAACVVDLRGEARVWTRIAADNRGRPAAEVLADLAALLRTVAAEAAPALRPAGLGIAVPGLVGAEPGLVRRAANLGWSDVPVIALLRSELRLAGAPDLAALPAEVDNEANLGGLAELWLGDHAGTGDFVHISAEAGIGAALIVAGRLFRGARGFAGELGHVPVEPDGPPCACGSRGCLEQYAGERAVLRAAGPGSARADTGHSSGEAGSGRDWIALLADRAADGDPAVLAALDRAGTALGTAVAGAVNLIDPASVILGGGYAELGEWLLPGMRRELTARVTVRPWSDDWLAVSVLGRRGPLLGAAAGVVRAIVEDPGRFAAQ</sequence>
<dbReference type="InterPro" id="IPR000600">
    <property type="entry name" value="ROK"/>
</dbReference>
<dbReference type="SUPFAM" id="SSF46785">
    <property type="entry name" value="Winged helix' DNA-binding domain"/>
    <property type="match status" value="1"/>
</dbReference>
<accession>A0A345T6E5</accession>
<keyword evidence="3" id="KW-1185">Reference proteome</keyword>
<reference evidence="3" key="1">
    <citation type="submission" date="2018-07" db="EMBL/GenBank/DDBJ databases">
        <title>Streptacidiphilus bronchialis DSM 106435 chromosome.</title>
        <authorList>
            <person name="Batra D."/>
            <person name="Gulvik C.A."/>
        </authorList>
    </citation>
    <scope>NUCLEOTIDE SEQUENCE [LARGE SCALE GENOMIC DNA]</scope>
    <source>
        <strain evidence="3">DSM 106435</strain>
    </source>
</reference>
<dbReference type="OrthoDB" id="3189808at2"/>